<dbReference type="Proteomes" id="UP001434883">
    <property type="component" value="Unassembled WGS sequence"/>
</dbReference>
<sequence>AEEEDLSKNNIDQMVWTPENLPRNAFARINTFQDKLYILSSQEAYQKFVTNPRRYLLPPMPRPPCRVSIIGPSQAGKSTMCSLLAQHYGAVDLDLEELSRPLQAKAELEKLDEIKEETTQAAIAKLKMKMEQDGEKTLGKLGFISNFRFSHKTLSLQIYLNYVFFSVAEDHPEVRALVPHGVEEAKQMSPSPFEMYADVLKKHIKEVSFRFDICNECVVICNSYSPSIYSILR</sequence>
<accession>A0ABV0SF89</accession>
<evidence type="ECO:0008006" key="3">
    <source>
        <dbReference type="Google" id="ProtNLM"/>
    </source>
</evidence>
<evidence type="ECO:0000313" key="1">
    <source>
        <dbReference type="EMBL" id="MEQ2219214.1"/>
    </source>
</evidence>
<dbReference type="SUPFAM" id="SSF52540">
    <property type="entry name" value="P-loop containing nucleoside triphosphate hydrolases"/>
    <property type="match status" value="2"/>
</dbReference>
<feature type="non-terminal residue" evidence="1">
    <location>
        <position position="1"/>
    </location>
</feature>
<gene>
    <name evidence="1" type="ORF">XENOCAPTIV_014275</name>
</gene>
<comment type="caution">
    <text evidence="1">The sequence shown here is derived from an EMBL/GenBank/DDBJ whole genome shotgun (WGS) entry which is preliminary data.</text>
</comment>
<reference evidence="1 2" key="1">
    <citation type="submission" date="2021-06" db="EMBL/GenBank/DDBJ databases">
        <authorList>
            <person name="Palmer J.M."/>
        </authorList>
    </citation>
    <scope>NUCLEOTIDE SEQUENCE [LARGE SCALE GENOMIC DNA]</scope>
    <source>
        <strain evidence="1 2">XC_2019</strain>
        <tissue evidence="1">Muscle</tissue>
    </source>
</reference>
<dbReference type="InterPro" id="IPR027417">
    <property type="entry name" value="P-loop_NTPase"/>
</dbReference>
<dbReference type="EMBL" id="JAHRIN010078584">
    <property type="protein sequence ID" value="MEQ2219214.1"/>
    <property type="molecule type" value="Genomic_DNA"/>
</dbReference>
<protein>
    <recommendedName>
        <fullName evidence="3">Nucleoside-diphosphate kinase</fullName>
    </recommendedName>
</protein>
<proteinExistence type="predicted"/>
<keyword evidence="2" id="KW-1185">Reference proteome</keyword>
<dbReference type="Gene3D" id="3.40.50.300">
    <property type="entry name" value="P-loop containing nucleotide triphosphate hydrolases"/>
    <property type="match status" value="1"/>
</dbReference>
<evidence type="ECO:0000313" key="2">
    <source>
        <dbReference type="Proteomes" id="UP001434883"/>
    </source>
</evidence>
<name>A0ABV0SF89_9TELE</name>
<organism evidence="1 2">
    <name type="scientific">Xenoophorus captivus</name>
    <dbReference type="NCBI Taxonomy" id="1517983"/>
    <lineage>
        <taxon>Eukaryota</taxon>
        <taxon>Metazoa</taxon>
        <taxon>Chordata</taxon>
        <taxon>Craniata</taxon>
        <taxon>Vertebrata</taxon>
        <taxon>Euteleostomi</taxon>
        <taxon>Actinopterygii</taxon>
        <taxon>Neopterygii</taxon>
        <taxon>Teleostei</taxon>
        <taxon>Neoteleostei</taxon>
        <taxon>Acanthomorphata</taxon>
        <taxon>Ovalentaria</taxon>
        <taxon>Atherinomorphae</taxon>
        <taxon>Cyprinodontiformes</taxon>
        <taxon>Goodeidae</taxon>
        <taxon>Xenoophorus</taxon>
    </lineage>
</organism>